<dbReference type="Pfam" id="PF14376">
    <property type="entry name" value="Haem_bd"/>
    <property type="match status" value="1"/>
</dbReference>
<dbReference type="OrthoDB" id="196738at2"/>
<name>A0A3M9N2Z4_9BACT</name>
<dbReference type="InterPro" id="IPR025992">
    <property type="entry name" value="Haem-bd"/>
</dbReference>
<dbReference type="SMART" id="SM01235">
    <property type="entry name" value="Haem_bd"/>
    <property type="match status" value="1"/>
</dbReference>
<dbReference type="Proteomes" id="UP000267223">
    <property type="component" value="Unassembled WGS sequence"/>
</dbReference>
<protein>
    <submittedName>
        <fullName evidence="2">Cytochrome C</fullName>
    </submittedName>
</protein>
<reference evidence="2 3" key="1">
    <citation type="submission" date="2018-11" db="EMBL/GenBank/DDBJ databases">
        <title>Draft genome sequence of Ferruginibacter sp. BO-59.</title>
        <authorList>
            <person name="Im W.T."/>
        </authorList>
    </citation>
    <scope>NUCLEOTIDE SEQUENCE [LARGE SCALE GENOMIC DNA]</scope>
    <source>
        <strain evidence="2 3">BO-59</strain>
    </source>
</reference>
<gene>
    <name evidence="2" type="ORF">EFY79_20665</name>
</gene>
<evidence type="ECO:0000313" key="2">
    <source>
        <dbReference type="EMBL" id="RNI32106.1"/>
    </source>
</evidence>
<evidence type="ECO:0000313" key="3">
    <source>
        <dbReference type="Proteomes" id="UP000267223"/>
    </source>
</evidence>
<organism evidence="2 3">
    <name type="scientific">Hanamia caeni</name>
    <dbReference type="NCBI Taxonomy" id="2294116"/>
    <lineage>
        <taxon>Bacteria</taxon>
        <taxon>Pseudomonadati</taxon>
        <taxon>Bacteroidota</taxon>
        <taxon>Chitinophagia</taxon>
        <taxon>Chitinophagales</taxon>
        <taxon>Chitinophagaceae</taxon>
        <taxon>Hanamia</taxon>
    </lineage>
</organism>
<dbReference type="RefSeq" id="WP_123122664.1">
    <property type="nucleotide sequence ID" value="NZ_RJJR01000028.1"/>
</dbReference>
<feature type="domain" description="Haem-binding" evidence="1">
    <location>
        <begin position="13"/>
        <end position="148"/>
    </location>
</feature>
<comment type="caution">
    <text evidence="2">The sequence shown here is derived from an EMBL/GenBank/DDBJ whole genome shotgun (WGS) entry which is preliminary data.</text>
</comment>
<keyword evidence="3" id="KW-1185">Reference proteome</keyword>
<dbReference type="EMBL" id="RJJR01000028">
    <property type="protein sequence ID" value="RNI32106.1"/>
    <property type="molecule type" value="Genomic_DNA"/>
</dbReference>
<sequence>MKKVLKISLIIVIVALITIQFIRPAKNQGVEIAANQITAIHPVPENVQQILKVSCYDCHSNTTYYPWYNNIQPVAWFLENHVIDGKKELNFSEFATYAAYRRYKKFKEIQEQVKEDEMPLFSYTIPHRDAVLSAEQKSAIINWSANAMKEMDAKYPADSLKRPKK</sequence>
<accession>A0A3M9N2Z4</accession>
<proteinExistence type="predicted"/>
<evidence type="ECO:0000259" key="1">
    <source>
        <dbReference type="SMART" id="SM01235"/>
    </source>
</evidence>
<dbReference type="AlphaFoldDB" id="A0A3M9N2Z4"/>